<protein>
    <submittedName>
        <fullName evidence="2">Uncharacterized protein</fullName>
    </submittedName>
</protein>
<feature type="signal peptide" evidence="1">
    <location>
        <begin position="1"/>
        <end position="24"/>
    </location>
</feature>
<evidence type="ECO:0000313" key="2">
    <source>
        <dbReference type="EMBL" id="BDW86207.1"/>
    </source>
</evidence>
<dbReference type="RefSeq" id="WP_338272127.1">
    <property type="nucleotide sequence ID" value="NZ_AP027266.1"/>
</dbReference>
<dbReference type="Proteomes" id="UP001337723">
    <property type="component" value="Chromosome"/>
</dbReference>
<name>A0AA48H647_9RHOB</name>
<dbReference type="KEGG" id="rmai:MACH21_23840"/>
<evidence type="ECO:0000256" key="1">
    <source>
        <dbReference type="SAM" id="SignalP"/>
    </source>
</evidence>
<accession>A0AA48H647</accession>
<gene>
    <name evidence="2" type="ORF">MACH21_23840</name>
</gene>
<proteinExistence type="predicted"/>
<feature type="chain" id="PRO_5046057215" evidence="1">
    <location>
        <begin position="25"/>
        <end position="283"/>
    </location>
</feature>
<dbReference type="AlphaFoldDB" id="A0AA48H647"/>
<reference evidence="2 3" key="1">
    <citation type="submission" date="2023-01" db="EMBL/GenBank/DDBJ databases">
        <title>Complete genome sequence of Roseicyclus marinus strain Dej080120_10.</title>
        <authorList>
            <person name="Ueki S."/>
            <person name="Maruyama F."/>
        </authorList>
    </citation>
    <scope>NUCLEOTIDE SEQUENCE [LARGE SCALE GENOMIC DNA]</scope>
    <source>
        <strain evidence="2 3">Dej080120_10</strain>
    </source>
</reference>
<dbReference type="EMBL" id="AP027266">
    <property type="protein sequence ID" value="BDW86207.1"/>
    <property type="molecule type" value="Genomic_DNA"/>
</dbReference>
<evidence type="ECO:0000313" key="3">
    <source>
        <dbReference type="Proteomes" id="UP001337723"/>
    </source>
</evidence>
<keyword evidence="1" id="KW-0732">Signal</keyword>
<organism evidence="2 3">
    <name type="scientific">Roseicyclus marinus</name>
    <dbReference type="NCBI Taxonomy" id="2161673"/>
    <lineage>
        <taxon>Bacteria</taxon>
        <taxon>Pseudomonadati</taxon>
        <taxon>Pseudomonadota</taxon>
        <taxon>Alphaproteobacteria</taxon>
        <taxon>Rhodobacterales</taxon>
        <taxon>Roseobacteraceae</taxon>
        <taxon>Roseicyclus</taxon>
    </lineage>
</organism>
<sequence length="283" mass="30435">MRRLLLSCLALLLPAFLAAPPARAEVAIGDHPALTTRHGVIEVRGGFAQERLYWNGQIVPGLMDGFLSILGAWGRAEESFDWVILTHFPGGNACDPPFIVLQVSATGLRRSPPIGGCVWPLLDLRVEPGRIALDLPHRDLNVARETFTWDGQTLTSSLTRQPAAQVPAGPGPDVTRWIGTHPSRIFEDAGERARFAAILSPDQIQTLSTAVSVANTVTRSGDWVIGQGCFPHRCNLERGLWALRISDGAPAAAFLSRDGGARLFGPAATDPTLRAAIAAHRPQ</sequence>
<keyword evidence="3" id="KW-1185">Reference proteome</keyword>